<gene>
    <name evidence="1" type="ORF">K4L44_13905</name>
</gene>
<protein>
    <submittedName>
        <fullName evidence="1">Uncharacterized protein</fullName>
    </submittedName>
</protein>
<reference evidence="1" key="1">
    <citation type="submission" date="2021-08" db="EMBL/GenBank/DDBJ databases">
        <title>Novel anaerobic bacterium isolated from sea squirt in East Sea, Republic of Korea.</title>
        <authorList>
            <person name="Nguyen T.H."/>
            <person name="Li Z."/>
            <person name="Lee Y.-J."/>
            <person name="Ko J."/>
            <person name="Kim S.-G."/>
        </authorList>
    </citation>
    <scope>NUCLEOTIDE SEQUENCE</scope>
    <source>
        <strain evidence="1">KCTC 25031</strain>
    </source>
</reference>
<sequence>MRISIFLIAIAICMGCKTKLSHDYTLDQAKCETSKLSTKACNSLNELNIGAVKEIKLIDSNYLVIVDKSADNRGIHIIDKETLKPLAQTGVKGEGPQEISRYNQIIPYKKGFLMVDYSKHLIYYYNIQEVLKKENYLPSVFSKIENFLTSIQMGKNNQYTATKMDVSEENNNVLLLNIVKGNFMDKQIIKHIAHNARIDSKLENMDPSKLLCYLEKDRDRMCISYTSYNMISIVDAEGNSIRNIMGGKNMKKSNEHCYFKHAQFCNDYLFVDHQDKPIYKKKNNGKNYYVGFDNLLTLDRQGNLLKSMKTDHNFDQFVVLPNQQEVILYRENSDAPFSIGKFTI</sequence>
<name>A0AC61NDK7_9BACT</name>
<evidence type="ECO:0000313" key="1">
    <source>
        <dbReference type="EMBL" id="QZE13648.1"/>
    </source>
</evidence>
<evidence type="ECO:0000313" key="2">
    <source>
        <dbReference type="Proteomes" id="UP000826212"/>
    </source>
</evidence>
<accession>A0AC61NDK7</accession>
<keyword evidence="2" id="KW-1185">Reference proteome</keyword>
<dbReference type="Proteomes" id="UP000826212">
    <property type="component" value="Chromosome"/>
</dbReference>
<proteinExistence type="predicted"/>
<organism evidence="1 2">
    <name type="scientific">Halosquirtibacter laminarini</name>
    <dbReference type="NCBI Taxonomy" id="3374600"/>
    <lineage>
        <taxon>Bacteria</taxon>
        <taxon>Pseudomonadati</taxon>
        <taxon>Bacteroidota</taxon>
        <taxon>Bacteroidia</taxon>
        <taxon>Marinilabiliales</taxon>
        <taxon>Prolixibacteraceae</taxon>
        <taxon>Halosquirtibacter</taxon>
    </lineage>
</organism>
<dbReference type="EMBL" id="CP081303">
    <property type="protein sequence ID" value="QZE13648.1"/>
    <property type="molecule type" value="Genomic_DNA"/>
</dbReference>